<name>A0A7V2AYC7_RHOMR</name>
<organism evidence="2">
    <name type="scientific">Rhodothermus marinus</name>
    <name type="common">Rhodothermus obamensis</name>
    <dbReference type="NCBI Taxonomy" id="29549"/>
    <lineage>
        <taxon>Bacteria</taxon>
        <taxon>Pseudomonadati</taxon>
        <taxon>Rhodothermota</taxon>
        <taxon>Rhodothermia</taxon>
        <taxon>Rhodothermales</taxon>
        <taxon>Rhodothermaceae</taxon>
        <taxon>Rhodothermus</taxon>
    </lineage>
</organism>
<accession>A0A7V2AYC7</accession>
<sequence length="154" mass="17585">MLETLNFPQYTFSVQWRKGRPYLFDPLRQRWVRLTPEEWVRQHLAQHLVQALGYPAALIAFEAALTDQNRSRRADLIVYDRQGRPLLLAECKAPSVPITQAVVEQAGRYNRIVGAPYLVVTNGHVHYAWYIDPTSPSITPLAQLPTFAAMLQGD</sequence>
<dbReference type="Gene3D" id="3.90.1570.30">
    <property type="match status" value="1"/>
</dbReference>
<dbReference type="EMBL" id="DSGB01000001">
    <property type="protein sequence ID" value="HER94922.1"/>
    <property type="molecule type" value="Genomic_DNA"/>
</dbReference>
<comment type="caution">
    <text evidence="2">The sequence shown here is derived from an EMBL/GenBank/DDBJ whole genome shotgun (WGS) entry which is preliminary data.</text>
</comment>
<protein>
    <submittedName>
        <fullName evidence="2">Type I restriction enzyme HsdR N-terminal domain-containing protein</fullName>
    </submittedName>
</protein>
<evidence type="ECO:0000313" key="2">
    <source>
        <dbReference type="EMBL" id="HER94922.1"/>
    </source>
</evidence>
<dbReference type="Pfam" id="PF13588">
    <property type="entry name" value="HSDR_N_2"/>
    <property type="match status" value="1"/>
</dbReference>
<reference evidence="2" key="1">
    <citation type="journal article" date="2020" name="mSystems">
        <title>Genome- and Community-Level Interaction Insights into Carbon Utilization and Element Cycling Functions of Hydrothermarchaeota in Hydrothermal Sediment.</title>
        <authorList>
            <person name="Zhou Z."/>
            <person name="Liu Y."/>
            <person name="Xu W."/>
            <person name="Pan J."/>
            <person name="Luo Z.H."/>
            <person name="Li M."/>
        </authorList>
    </citation>
    <scope>NUCLEOTIDE SEQUENCE [LARGE SCALE GENOMIC DNA]</scope>
    <source>
        <strain evidence="2">SpSt-143</strain>
    </source>
</reference>
<feature type="domain" description="Type I restriction enzyme R protein N-terminal" evidence="1">
    <location>
        <begin position="36"/>
        <end position="145"/>
    </location>
</feature>
<gene>
    <name evidence="2" type="ORF">ENO59_00150</name>
</gene>
<dbReference type="AlphaFoldDB" id="A0A7V2AYC7"/>
<evidence type="ECO:0000259" key="1">
    <source>
        <dbReference type="Pfam" id="PF13588"/>
    </source>
</evidence>
<dbReference type="InterPro" id="IPR029464">
    <property type="entry name" value="HSDR_N"/>
</dbReference>
<proteinExistence type="predicted"/>